<evidence type="ECO:0000313" key="2">
    <source>
        <dbReference type="WBParaSite" id="PS1159_v2.g1159.t1"/>
    </source>
</evidence>
<dbReference type="WBParaSite" id="PS1159_v2.g1159.t1">
    <property type="protein sequence ID" value="PS1159_v2.g1159.t1"/>
    <property type="gene ID" value="PS1159_v2.g1159"/>
</dbReference>
<accession>A0AC35EX50</accession>
<proteinExistence type="predicted"/>
<evidence type="ECO:0000313" key="1">
    <source>
        <dbReference type="Proteomes" id="UP000887580"/>
    </source>
</evidence>
<dbReference type="Proteomes" id="UP000887580">
    <property type="component" value="Unplaced"/>
</dbReference>
<sequence>MLENKRKPEIECGLDSIIFKVDTMKGTPASIYVKGNMDNEECVFRNAGNASIPLHKCNMRKKREINPNGIAYAFTVVVQLHPLFITKVDRAYNVNCFYMEIEKQHSVEIGVSDISPTMLTQTSQLPKCEYSIHKDSPHGALAKFAKVGDTLYHVWECPSALYSMLLHSCDATDGSGTTQMVVDEHGCSTDFWLFPQITYNDDLTVVMVESQAFNFPDKSSMTFNCQIKLCFKHDDCSEITPPKCGANKSINKVAGNSIDEDLETEQLIPTSASATSPSSTTTVHLSKSKATVSMPESFPRPSVLPLHDNTDTPFEGSGELESEEIIQTPSTSTTDVTTATTTQTIQILKKGSKSASASAKVVNRLQRHSPPKPSSLVNFDIQSPELTIMDDYLDPNVQSLSPTSASQQIFNADSSEGFPKFNDKICVPMFGFYGVILFILFFSIVATVFLIKSRKTLVHKFY</sequence>
<name>A0AC35EX50_9BILA</name>
<organism evidence="1 2">
    <name type="scientific">Panagrolaimus sp. PS1159</name>
    <dbReference type="NCBI Taxonomy" id="55785"/>
    <lineage>
        <taxon>Eukaryota</taxon>
        <taxon>Metazoa</taxon>
        <taxon>Ecdysozoa</taxon>
        <taxon>Nematoda</taxon>
        <taxon>Chromadorea</taxon>
        <taxon>Rhabditida</taxon>
        <taxon>Tylenchina</taxon>
        <taxon>Panagrolaimomorpha</taxon>
        <taxon>Panagrolaimoidea</taxon>
        <taxon>Panagrolaimidae</taxon>
        <taxon>Panagrolaimus</taxon>
    </lineage>
</organism>
<protein>
    <submittedName>
        <fullName evidence="2">ZP domain-containing protein</fullName>
    </submittedName>
</protein>
<reference evidence="2" key="1">
    <citation type="submission" date="2022-11" db="UniProtKB">
        <authorList>
            <consortium name="WormBaseParasite"/>
        </authorList>
    </citation>
    <scope>IDENTIFICATION</scope>
</reference>